<dbReference type="SUPFAM" id="SSF82199">
    <property type="entry name" value="SET domain"/>
    <property type="match status" value="1"/>
</dbReference>
<reference evidence="2 3" key="1">
    <citation type="journal article" date="2019" name="Plant Biotechnol. J.">
        <title>The red bayberry genome and genetic basis of sex determination.</title>
        <authorList>
            <person name="Jia H.M."/>
            <person name="Jia H.J."/>
            <person name="Cai Q.L."/>
            <person name="Wang Y."/>
            <person name="Zhao H.B."/>
            <person name="Yang W.F."/>
            <person name="Wang G.Y."/>
            <person name="Li Y.H."/>
            <person name="Zhan D.L."/>
            <person name="Shen Y.T."/>
            <person name="Niu Q.F."/>
            <person name="Chang L."/>
            <person name="Qiu J."/>
            <person name="Zhao L."/>
            <person name="Xie H.B."/>
            <person name="Fu W.Y."/>
            <person name="Jin J."/>
            <person name="Li X.W."/>
            <person name="Jiao Y."/>
            <person name="Zhou C.C."/>
            <person name="Tu T."/>
            <person name="Chai C.Y."/>
            <person name="Gao J.L."/>
            <person name="Fan L.J."/>
            <person name="van de Weg E."/>
            <person name="Wang J.Y."/>
            <person name="Gao Z.S."/>
        </authorList>
    </citation>
    <scope>NUCLEOTIDE SEQUENCE [LARGE SCALE GENOMIC DNA]</scope>
    <source>
        <tissue evidence="2">Leaves</tissue>
    </source>
</reference>
<accession>A0A6A1VIQ3</accession>
<dbReference type="PROSITE" id="PS50280">
    <property type="entry name" value="SET"/>
    <property type="match status" value="1"/>
</dbReference>
<evidence type="ECO:0000259" key="1">
    <source>
        <dbReference type="PROSITE" id="PS50280"/>
    </source>
</evidence>
<name>A0A6A1VIQ3_9ROSI</name>
<dbReference type="Proteomes" id="UP000516437">
    <property type="component" value="Chromosome 5"/>
</dbReference>
<dbReference type="GO" id="GO:0008168">
    <property type="term" value="F:methyltransferase activity"/>
    <property type="evidence" value="ECO:0007669"/>
    <property type="project" value="UniProtKB-KW"/>
</dbReference>
<dbReference type="InterPro" id="IPR001214">
    <property type="entry name" value="SET_dom"/>
</dbReference>
<dbReference type="Gene3D" id="2.170.270.10">
    <property type="entry name" value="SET domain"/>
    <property type="match status" value="1"/>
</dbReference>
<dbReference type="Pfam" id="PF00856">
    <property type="entry name" value="SET"/>
    <property type="match status" value="1"/>
</dbReference>
<keyword evidence="3" id="KW-1185">Reference proteome</keyword>
<gene>
    <name evidence="2" type="ORF">CJ030_MR5G009743</name>
</gene>
<organism evidence="2 3">
    <name type="scientific">Morella rubra</name>
    <name type="common">Chinese bayberry</name>
    <dbReference type="NCBI Taxonomy" id="262757"/>
    <lineage>
        <taxon>Eukaryota</taxon>
        <taxon>Viridiplantae</taxon>
        <taxon>Streptophyta</taxon>
        <taxon>Embryophyta</taxon>
        <taxon>Tracheophyta</taxon>
        <taxon>Spermatophyta</taxon>
        <taxon>Magnoliopsida</taxon>
        <taxon>eudicotyledons</taxon>
        <taxon>Gunneridae</taxon>
        <taxon>Pentapetalae</taxon>
        <taxon>rosids</taxon>
        <taxon>fabids</taxon>
        <taxon>Fagales</taxon>
        <taxon>Myricaceae</taxon>
        <taxon>Morella</taxon>
    </lineage>
</organism>
<comment type="caution">
    <text evidence="2">The sequence shown here is derived from an EMBL/GenBank/DDBJ whole genome shotgun (WGS) entry which is preliminary data.</text>
</comment>
<feature type="domain" description="SET" evidence="1">
    <location>
        <begin position="10"/>
        <end position="151"/>
    </location>
</feature>
<sequence length="351" mass="40161">MLIASAETNGLLRVAEIEGRGRGLVASQRGTADATETATTQFLHALITYLCPPPLQALQGFWIELTTPLLAKDKLNAFGLMEHFSYHDDGQRSVRTYGIYPNASFFNHDYLPNVCHFDYVDTVSDQQNNIDIIVRMIHDVPQGREICLSYFPVEANWSGDDDIVEEEEVEEDEVMDEDLDDQIMELEDLKIEDCKGGGGRKLEEIGALDEEIHSDGETTSNQKQIKSLSCNETKEIISEEMDSIQIGIIQKAQTLHSSCGDGFQARSGLTPVIVHFFDSALRFQKGNTHKKRKKRKGKLKKTKRRMRNFWGRVRQRDIENLYLNISIETSLDENDQVMKWITRKRKKMERN</sequence>
<keyword evidence="2" id="KW-0808">Transferase</keyword>
<dbReference type="InterPro" id="IPR044238">
    <property type="entry name" value="ASHR2-like"/>
</dbReference>
<dbReference type="AlphaFoldDB" id="A0A6A1VIQ3"/>
<protein>
    <submittedName>
        <fullName evidence="2">Histone-lysine N-methyltransferase ASHR2</fullName>
    </submittedName>
</protein>
<evidence type="ECO:0000313" key="3">
    <source>
        <dbReference type="Proteomes" id="UP000516437"/>
    </source>
</evidence>
<proteinExistence type="predicted"/>
<dbReference type="EMBL" id="RXIC02000023">
    <property type="protein sequence ID" value="KAB1212701.1"/>
    <property type="molecule type" value="Genomic_DNA"/>
</dbReference>
<dbReference type="PANTHER" id="PTHR47420">
    <property type="entry name" value="HISTONE-LYSINE N-METHYLTRANSFERASE ASHR2"/>
    <property type="match status" value="1"/>
</dbReference>
<evidence type="ECO:0000313" key="2">
    <source>
        <dbReference type="EMBL" id="KAB1212701.1"/>
    </source>
</evidence>
<dbReference type="GO" id="GO:0032259">
    <property type="term" value="P:methylation"/>
    <property type="evidence" value="ECO:0007669"/>
    <property type="project" value="UniProtKB-KW"/>
</dbReference>
<dbReference type="PANTHER" id="PTHR47420:SF3">
    <property type="entry name" value="HISTONE-LYSINE N-METHYLTRANSFERASE ASHR2"/>
    <property type="match status" value="1"/>
</dbReference>
<dbReference type="InterPro" id="IPR046341">
    <property type="entry name" value="SET_dom_sf"/>
</dbReference>
<dbReference type="OrthoDB" id="265717at2759"/>
<keyword evidence="2" id="KW-0489">Methyltransferase</keyword>